<dbReference type="STRING" id="283737.SAMN05660453_0663"/>
<keyword evidence="2 6" id="KW-0067">ATP-binding</keyword>
<name>A0A1I1F8L7_9LACO</name>
<feature type="binding site" evidence="6">
    <location>
        <position position="213"/>
    </location>
    <ligand>
        <name>(6S)-NADPHX</name>
        <dbReference type="ChEBI" id="CHEBI:64076"/>
    </ligand>
</feature>
<feature type="binding site" evidence="6">
    <location>
        <position position="40"/>
    </location>
    <ligand>
        <name>(6S)-NADPHX</name>
        <dbReference type="ChEBI" id="CHEBI:64076"/>
    </ligand>
</feature>
<evidence type="ECO:0000313" key="9">
    <source>
        <dbReference type="Proteomes" id="UP000199376"/>
    </source>
</evidence>
<dbReference type="InterPro" id="IPR000631">
    <property type="entry name" value="CARKD"/>
</dbReference>
<keyword evidence="8" id="KW-0808">Transferase</keyword>
<feature type="binding site" evidence="6">
    <location>
        <begin position="184"/>
        <end position="188"/>
    </location>
    <ligand>
        <name>AMP</name>
        <dbReference type="ChEBI" id="CHEBI:456215"/>
    </ligand>
</feature>
<evidence type="ECO:0000256" key="3">
    <source>
        <dbReference type="ARBA" id="ARBA00022857"/>
    </source>
</evidence>
<dbReference type="InterPro" id="IPR017953">
    <property type="entry name" value="Carbohydrate_kinase_pred_CS"/>
</dbReference>
<comment type="catalytic activity">
    <reaction evidence="6">
        <text>(6S)-NADHX + ADP = AMP + phosphate + NADH + H(+)</text>
        <dbReference type="Rhea" id="RHEA:32223"/>
        <dbReference type="ChEBI" id="CHEBI:15378"/>
        <dbReference type="ChEBI" id="CHEBI:43474"/>
        <dbReference type="ChEBI" id="CHEBI:57945"/>
        <dbReference type="ChEBI" id="CHEBI:64074"/>
        <dbReference type="ChEBI" id="CHEBI:456215"/>
        <dbReference type="ChEBI" id="CHEBI:456216"/>
        <dbReference type="EC" id="4.2.1.136"/>
    </reaction>
</comment>
<dbReference type="GO" id="GO:0052856">
    <property type="term" value="F:NAD(P)HX epimerase activity"/>
    <property type="evidence" value="ECO:0007669"/>
    <property type="project" value="TreeGrafter"/>
</dbReference>
<dbReference type="HAMAP" id="MF_01965">
    <property type="entry name" value="NADHX_dehydratase"/>
    <property type="match status" value="1"/>
</dbReference>
<dbReference type="AlphaFoldDB" id="A0A1I1F8L7"/>
<comment type="similarity">
    <text evidence="6">Belongs to the NnrD/CARKD family.</text>
</comment>
<keyword evidence="1 6" id="KW-0547">Nucleotide-binding</keyword>
<evidence type="ECO:0000256" key="2">
    <source>
        <dbReference type="ARBA" id="ARBA00022840"/>
    </source>
</evidence>
<dbReference type="EC" id="4.2.1.136" evidence="6"/>
<dbReference type="GO" id="GO:0016301">
    <property type="term" value="F:kinase activity"/>
    <property type="evidence" value="ECO:0007669"/>
    <property type="project" value="UniProtKB-KW"/>
</dbReference>
<evidence type="ECO:0000259" key="7">
    <source>
        <dbReference type="PROSITE" id="PS51383"/>
    </source>
</evidence>
<dbReference type="GO" id="GO:0052855">
    <property type="term" value="F:ADP-dependent NAD(P)H-hydrate dehydratase activity"/>
    <property type="evidence" value="ECO:0007669"/>
    <property type="project" value="UniProtKB-UniRule"/>
</dbReference>
<dbReference type="GO" id="GO:0110051">
    <property type="term" value="P:metabolite repair"/>
    <property type="evidence" value="ECO:0007669"/>
    <property type="project" value="TreeGrafter"/>
</dbReference>
<dbReference type="GO" id="GO:0046496">
    <property type="term" value="P:nicotinamide nucleotide metabolic process"/>
    <property type="evidence" value="ECO:0007669"/>
    <property type="project" value="UniProtKB-UniRule"/>
</dbReference>
<sequence length="286" mass="30621">MIQLSQKIAANVIQPRKSQSYKGTYGRVLIIGGNANLGGAVIMNAQAAVQSGAGLVTVATDFSNKTAIHARLPEAMVVDYHDHLADYIQKADVVLIGSGLGEEVDILKTCLKAVQENQIVIIDGSAITMMAEHNLDLPKAQVVLTPHQMEWQRLGEVAIADQSREDNNWEALVSFHPEPILVLKSNATQVYLEHELYQLSVGGPYQATGGMGDTLAGMIAGFTAQFHPLGPAVLSAVYCHSAIAAELSKSAYVTLPSKIAEAIPAYMNKLADMPLSATGLDEEQEE</sequence>
<keyword evidence="4 6" id="KW-0520">NAD</keyword>
<dbReference type="OrthoDB" id="9806925at2"/>
<keyword evidence="9" id="KW-1185">Reference proteome</keyword>
<dbReference type="PROSITE" id="PS51383">
    <property type="entry name" value="YJEF_C_3"/>
    <property type="match status" value="1"/>
</dbReference>
<dbReference type="PROSITE" id="PS01050">
    <property type="entry name" value="YJEF_C_2"/>
    <property type="match status" value="1"/>
</dbReference>
<comment type="function">
    <text evidence="6">Catalyzes the dehydration of the S-form of NAD(P)HX at the expense of ADP, which is converted to AMP. Together with NAD(P)HX epimerase, which catalyzes the epimerization of the S- and R-forms, the enzyme allows the repair of both epimers of NAD(P)HX, a damaged form of NAD(P)H that is a result of enzymatic or heat-dependent hydration.</text>
</comment>
<accession>A0A1I1F8L7</accession>
<protein>
    <recommendedName>
        <fullName evidence="6">ADP-dependent (S)-NAD(P)H-hydrate dehydratase</fullName>
        <ecNumber evidence="6">4.2.1.136</ecNumber>
    </recommendedName>
    <alternativeName>
        <fullName evidence="6">ADP-dependent NAD(P)HX dehydratase</fullName>
    </alternativeName>
</protein>
<dbReference type="Proteomes" id="UP000199376">
    <property type="component" value="Unassembled WGS sequence"/>
</dbReference>
<organism evidence="8 9">
    <name type="scientific">Fructobacillus durionis</name>
    <dbReference type="NCBI Taxonomy" id="283737"/>
    <lineage>
        <taxon>Bacteria</taxon>
        <taxon>Bacillati</taxon>
        <taxon>Bacillota</taxon>
        <taxon>Bacilli</taxon>
        <taxon>Lactobacillales</taxon>
        <taxon>Lactobacillaceae</taxon>
        <taxon>Fructobacillus</taxon>
    </lineage>
</organism>
<dbReference type="PANTHER" id="PTHR12592">
    <property type="entry name" value="ATP-DEPENDENT (S)-NAD(P)H-HYDRATE DEHYDRATASE FAMILY MEMBER"/>
    <property type="match status" value="1"/>
</dbReference>
<dbReference type="RefSeq" id="WP_091502044.1">
    <property type="nucleotide sequence ID" value="NZ_FOLI01000002.1"/>
</dbReference>
<evidence type="ECO:0000256" key="1">
    <source>
        <dbReference type="ARBA" id="ARBA00022741"/>
    </source>
</evidence>
<reference evidence="8 9" key="1">
    <citation type="submission" date="2016-10" db="EMBL/GenBank/DDBJ databases">
        <authorList>
            <person name="de Groot N.N."/>
        </authorList>
    </citation>
    <scope>NUCLEOTIDE SEQUENCE [LARGE SCALE GENOMIC DNA]</scope>
    <source>
        <strain evidence="8 9">DSM 19113</strain>
    </source>
</reference>
<feature type="domain" description="YjeF C-terminal" evidence="7">
    <location>
        <begin position="5"/>
        <end position="270"/>
    </location>
</feature>
<feature type="binding site" evidence="6">
    <location>
        <position position="147"/>
    </location>
    <ligand>
        <name>(6S)-NADPHX</name>
        <dbReference type="ChEBI" id="CHEBI:64076"/>
    </ligand>
</feature>
<dbReference type="SUPFAM" id="SSF53613">
    <property type="entry name" value="Ribokinase-like"/>
    <property type="match status" value="1"/>
</dbReference>
<evidence type="ECO:0000256" key="5">
    <source>
        <dbReference type="ARBA" id="ARBA00023239"/>
    </source>
</evidence>
<evidence type="ECO:0000256" key="4">
    <source>
        <dbReference type="ARBA" id="ARBA00023027"/>
    </source>
</evidence>
<keyword evidence="5 6" id="KW-0456">Lyase</keyword>
<dbReference type="EMBL" id="FOLI01000002">
    <property type="protein sequence ID" value="SFB94048.1"/>
    <property type="molecule type" value="Genomic_DNA"/>
</dbReference>
<comment type="catalytic activity">
    <reaction evidence="6">
        <text>(6S)-NADPHX + ADP = AMP + phosphate + NADPH + H(+)</text>
        <dbReference type="Rhea" id="RHEA:32235"/>
        <dbReference type="ChEBI" id="CHEBI:15378"/>
        <dbReference type="ChEBI" id="CHEBI:43474"/>
        <dbReference type="ChEBI" id="CHEBI:57783"/>
        <dbReference type="ChEBI" id="CHEBI:64076"/>
        <dbReference type="ChEBI" id="CHEBI:456215"/>
        <dbReference type="ChEBI" id="CHEBI:456216"/>
        <dbReference type="EC" id="4.2.1.136"/>
    </reaction>
</comment>
<comment type="subunit">
    <text evidence="6">Homotetramer.</text>
</comment>
<dbReference type="InterPro" id="IPR029056">
    <property type="entry name" value="Ribokinase-like"/>
</dbReference>
<dbReference type="PROSITE" id="PS01049">
    <property type="entry name" value="YJEF_C_1"/>
    <property type="match status" value="1"/>
</dbReference>
<keyword evidence="3 6" id="KW-0521">NADP</keyword>
<dbReference type="CDD" id="cd01171">
    <property type="entry name" value="YXKO-related"/>
    <property type="match status" value="1"/>
</dbReference>
<evidence type="ECO:0000256" key="6">
    <source>
        <dbReference type="HAMAP-Rule" id="MF_01965"/>
    </source>
</evidence>
<dbReference type="PANTHER" id="PTHR12592:SF0">
    <property type="entry name" value="ATP-DEPENDENT (S)-NAD(P)H-HYDRATE DEHYDRATASE"/>
    <property type="match status" value="1"/>
</dbReference>
<feature type="binding site" evidence="6">
    <location>
        <position position="212"/>
    </location>
    <ligand>
        <name>AMP</name>
        <dbReference type="ChEBI" id="CHEBI:456215"/>
    </ligand>
</feature>
<gene>
    <name evidence="6" type="primary">nnrD</name>
    <name evidence="8" type="ORF">SAMN05660453_0663</name>
</gene>
<dbReference type="NCBIfam" id="TIGR00196">
    <property type="entry name" value="yjeF_cterm"/>
    <property type="match status" value="1"/>
</dbReference>
<comment type="cofactor">
    <cofactor evidence="6">
        <name>Mg(2+)</name>
        <dbReference type="ChEBI" id="CHEBI:18420"/>
    </cofactor>
</comment>
<dbReference type="Pfam" id="PF01256">
    <property type="entry name" value="Carb_kinase"/>
    <property type="match status" value="1"/>
</dbReference>
<dbReference type="GO" id="GO:0005524">
    <property type="term" value="F:ATP binding"/>
    <property type="evidence" value="ECO:0007669"/>
    <property type="project" value="UniProtKB-KW"/>
</dbReference>
<dbReference type="Gene3D" id="3.40.1190.20">
    <property type="match status" value="1"/>
</dbReference>
<feature type="binding site" evidence="6">
    <location>
        <position position="99"/>
    </location>
    <ligand>
        <name>(6S)-NADPHX</name>
        <dbReference type="ChEBI" id="CHEBI:64076"/>
    </ligand>
</feature>
<proteinExistence type="inferred from homology"/>
<evidence type="ECO:0000313" key="8">
    <source>
        <dbReference type="EMBL" id="SFB94048.1"/>
    </source>
</evidence>
<keyword evidence="8" id="KW-0418">Kinase</keyword>